<dbReference type="Gene3D" id="1.10.640.10">
    <property type="entry name" value="Haem peroxidase domain superfamily, animal type"/>
    <property type="match status" value="1"/>
</dbReference>
<dbReference type="SUPFAM" id="SSF48113">
    <property type="entry name" value="Heme-dependent peroxidases"/>
    <property type="match status" value="1"/>
</dbReference>
<dbReference type="PANTHER" id="PTHR11475:SF86">
    <property type="entry name" value="PEROXIDASE"/>
    <property type="match status" value="1"/>
</dbReference>
<dbReference type="InterPro" id="IPR010255">
    <property type="entry name" value="Haem_peroxidase_sf"/>
</dbReference>
<proteinExistence type="predicted"/>
<gene>
    <name evidence="2" type="ORF">TCMB3V08_LOCUS8339</name>
</gene>
<dbReference type="GO" id="GO:0004601">
    <property type="term" value="F:peroxidase activity"/>
    <property type="evidence" value="ECO:0007669"/>
    <property type="project" value="UniProtKB-KW"/>
</dbReference>
<reference evidence="2" key="1">
    <citation type="submission" date="2020-11" db="EMBL/GenBank/DDBJ databases">
        <authorList>
            <person name="Tran Van P."/>
        </authorList>
    </citation>
    <scope>NUCLEOTIDE SEQUENCE</scope>
</reference>
<dbReference type="PANTHER" id="PTHR11475">
    <property type="entry name" value="OXIDASE/PEROXIDASE"/>
    <property type="match status" value="1"/>
</dbReference>
<organism evidence="2">
    <name type="scientific">Timema californicum</name>
    <name type="common">California timema</name>
    <name type="synonym">Walking stick</name>
    <dbReference type="NCBI Taxonomy" id="61474"/>
    <lineage>
        <taxon>Eukaryota</taxon>
        <taxon>Metazoa</taxon>
        <taxon>Ecdysozoa</taxon>
        <taxon>Arthropoda</taxon>
        <taxon>Hexapoda</taxon>
        <taxon>Insecta</taxon>
        <taxon>Pterygota</taxon>
        <taxon>Neoptera</taxon>
        <taxon>Polyneoptera</taxon>
        <taxon>Phasmatodea</taxon>
        <taxon>Timematodea</taxon>
        <taxon>Timematoidea</taxon>
        <taxon>Timematidae</taxon>
        <taxon>Timema</taxon>
    </lineage>
</organism>
<protein>
    <submittedName>
        <fullName evidence="2">(California timema) hypothetical protein</fullName>
    </submittedName>
</protein>
<dbReference type="PROSITE" id="PS50292">
    <property type="entry name" value="PEROXIDASE_3"/>
    <property type="match status" value="1"/>
</dbReference>
<dbReference type="EMBL" id="OE183519">
    <property type="protein sequence ID" value="CAD7575756.1"/>
    <property type="molecule type" value="Genomic_DNA"/>
</dbReference>
<keyword evidence="1" id="KW-0560">Oxidoreductase</keyword>
<dbReference type="InterPro" id="IPR037120">
    <property type="entry name" value="Haem_peroxidase_sf_animal"/>
</dbReference>
<accession>A0A7R9JAV8</accession>
<sequence>MCPSSQLLRVEKVGVERRPALVRVVLPTPIPSNGVMSAGHVFQEKNAMKDDSTIVQSQAHYSLVTEHRSSYSSLRLSDHFNRPEIIEEGENFDHLIRGMTTQSQECTDQYFTSEITRYLFRNGKETGQDLRAIDIQRGRDHGLASYNDYRHYCGLHRADKFSDFGDYISQEGSGEPHMGRQKREWFEISFQLVTCDRACRSRNGFSCTVACCDIVEDVLF</sequence>
<evidence type="ECO:0000313" key="2">
    <source>
        <dbReference type="EMBL" id="CAD7575756.1"/>
    </source>
</evidence>
<dbReference type="GO" id="GO:0020037">
    <property type="term" value="F:heme binding"/>
    <property type="evidence" value="ECO:0007669"/>
    <property type="project" value="InterPro"/>
</dbReference>
<dbReference type="AlphaFoldDB" id="A0A7R9JAV8"/>
<name>A0A7R9JAV8_TIMCA</name>
<keyword evidence="1" id="KW-0575">Peroxidase</keyword>
<dbReference type="InterPro" id="IPR019791">
    <property type="entry name" value="Haem_peroxidase_animal"/>
</dbReference>
<evidence type="ECO:0000256" key="1">
    <source>
        <dbReference type="ARBA" id="ARBA00022559"/>
    </source>
</evidence>
<dbReference type="Pfam" id="PF03098">
    <property type="entry name" value="An_peroxidase"/>
    <property type="match status" value="1"/>
</dbReference>
<dbReference type="GO" id="GO:0006979">
    <property type="term" value="P:response to oxidative stress"/>
    <property type="evidence" value="ECO:0007669"/>
    <property type="project" value="InterPro"/>
</dbReference>